<dbReference type="KEGG" id="ntt:TAO_0947"/>
<evidence type="ECO:0000313" key="4">
    <source>
        <dbReference type="Proteomes" id="UP000243679"/>
    </source>
</evidence>
<evidence type="ECO:0000259" key="2">
    <source>
        <dbReference type="Pfam" id="PF02517"/>
    </source>
</evidence>
<keyword evidence="4" id="KW-1185">Reference proteome</keyword>
<accession>A0A1Q2SMI1</accession>
<dbReference type="InterPro" id="IPR003675">
    <property type="entry name" value="Rce1/LyrA-like_dom"/>
</dbReference>
<protein>
    <submittedName>
        <fullName evidence="3">Abortive infection protein</fullName>
    </submittedName>
</protein>
<proteinExistence type="predicted"/>
<feature type="domain" description="CAAX prenyl protease 2/Lysostaphin resistance protein A-like" evidence="2">
    <location>
        <begin position="125"/>
        <end position="213"/>
    </location>
</feature>
<feature type="transmembrane region" description="Helical" evidence="1">
    <location>
        <begin position="201"/>
        <end position="222"/>
    </location>
</feature>
<dbReference type="Proteomes" id="UP000243679">
    <property type="component" value="Chromosome"/>
</dbReference>
<feature type="transmembrane region" description="Helical" evidence="1">
    <location>
        <begin position="162"/>
        <end position="195"/>
    </location>
</feature>
<gene>
    <name evidence="3" type="ORF">TAO_0947</name>
</gene>
<dbReference type="AlphaFoldDB" id="A0A1Q2SMI1"/>
<dbReference type="GO" id="GO:0004175">
    <property type="term" value="F:endopeptidase activity"/>
    <property type="evidence" value="ECO:0007669"/>
    <property type="project" value="UniProtKB-ARBA"/>
</dbReference>
<feature type="transmembrane region" description="Helical" evidence="1">
    <location>
        <begin position="37"/>
        <end position="58"/>
    </location>
</feature>
<keyword evidence="1" id="KW-0472">Membrane</keyword>
<name>A0A1Q2SMI1_9GAMM</name>
<dbReference type="PANTHER" id="PTHR36435">
    <property type="entry name" value="SLR1288 PROTEIN"/>
    <property type="match status" value="1"/>
</dbReference>
<feature type="transmembrane region" description="Helical" evidence="1">
    <location>
        <begin position="7"/>
        <end position="25"/>
    </location>
</feature>
<feature type="transmembrane region" description="Helical" evidence="1">
    <location>
        <begin position="79"/>
        <end position="100"/>
    </location>
</feature>
<evidence type="ECO:0000256" key="1">
    <source>
        <dbReference type="SAM" id="Phobius"/>
    </source>
</evidence>
<keyword evidence="1" id="KW-1133">Transmembrane helix</keyword>
<dbReference type="GO" id="GO:0080120">
    <property type="term" value="P:CAAX-box protein maturation"/>
    <property type="evidence" value="ECO:0007669"/>
    <property type="project" value="UniProtKB-ARBA"/>
</dbReference>
<reference evidence="3 4" key="1">
    <citation type="journal article" date="2017" name="ISME J.">
        <title>An acid-tolerant ammonia-oxidizing ?-proteobacterium from soil.</title>
        <authorList>
            <person name="Hayatsu M."/>
            <person name="Tago K."/>
            <person name="Uchiyama I."/>
            <person name="Toyoda A."/>
            <person name="Wang Y."/>
            <person name="Shimomura Y."/>
            <person name="Okubo T."/>
            <person name="Kurisu F."/>
            <person name="Hirono Y."/>
            <person name="Nonaka K."/>
            <person name="Akiyama H."/>
            <person name="Itoh T."/>
            <person name="Takami H."/>
        </authorList>
    </citation>
    <scope>NUCLEOTIDE SEQUENCE [LARGE SCALE GENOMIC DNA]</scope>
    <source>
        <strain evidence="3 4">TAO100</strain>
    </source>
</reference>
<dbReference type="Pfam" id="PF02517">
    <property type="entry name" value="Rce1-like"/>
    <property type="match status" value="1"/>
</dbReference>
<keyword evidence="1" id="KW-0812">Transmembrane</keyword>
<dbReference type="InterPro" id="IPR052710">
    <property type="entry name" value="CAAX_protease"/>
</dbReference>
<dbReference type="RefSeq" id="WP_231910587.1">
    <property type="nucleotide sequence ID" value="NZ_AP014836.1"/>
</dbReference>
<organism evidence="3 4">
    <name type="scientific">Candidatus Nitrosoglobus terrae</name>
    <dbReference type="NCBI Taxonomy" id="1630141"/>
    <lineage>
        <taxon>Bacteria</taxon>
        <taxon>Pseudomonadati</taxon>
        <taxon>Pseudomonadota</taxon>
        <taxon>Gammaproteobacteria</taxon>
        <taxon>Chromatiales</taxon>
        <taxon>Chromatiaceae</taxon>
        <taxon>Candidatus Nitrosoglobus</taxon>
    </lineage>
</organism>
<dbReference type="PANTHER" id="PTHR36435:SF1">
    <property type="entry name" value="CAAX AMINO TERMINAL PROTEASE FAMILY PROTEIN"/>
    <property type="match status" value="1"/>
</dbReference>
<dbReference type="EMBL" id="AP014836">
    <property type="protein sequence ID" value="BAW80317.1"/>
    <property type="molecule type" value="Genomic_DNA"/>
</dbReference>
<evidence type="ECO:0000313" key="3">
    <source>
        <dbReference type="EMBL" id="BAW80317.1"/>
    </source>
</evidence>
<feature type="transmembrane region" description="Helical" evidence="1">
    <location>
        <begin position="123"/>
        <end position="141"/>
    </location>
</feature>
<sequence length="227" mass="25367">MISRQQAWIDIALALLLVGISTIAVRLVSRAIIENRFSFLLVLQGVIILLGLRFLLVIRGQSWRHLGLGVFFLKDFGRILLVFFSCIGANIVLTTGVSAIDPQLLKQHLNQLQFIADQFSDEISFIGIAAMMFFVGVYEEIMARGFLLNRCQIALGSRWKSILLSSFLFGLGHLYQGWIGVVQTTLFGIVLALFTSYWGTLWPGIFAHALMNTLSLAVLAYFTNGYL</sequence>